<sequence length="200" mass="23063">MVDIAQSAPSITGIHFYDKSYRVFPTVQDAIIKNIDGILEKSGLHLICEYENIKISDYFRRNRPYVLFDDPKHSKCNVKFYVDKKVDHTLVLTHAFTALDAEIDIKVNGRSLTRTKGSRSRAVNEFYEDRITIPGSRLLAHRALNFLVIKLSDRFEPANYFLGDIILDKKMSERVFRKAPASIFSNDYHNWNQSIGKATM</sequence>
<dbReference type="EMBL" id="MU155312">
    <property type="protein sequence ID" value="KAF9475972.1"/>
    <property type="molecule type" value="Genomic_DNA"/>
</dbReference>
<gene>
    <name evidence="1" type="ORF">BDN70DRAFT_883067</name>
</gene>
<dbReference type="Proteomes" id="UP000807469">
    <property type="component" value="Unassembled WGS sequence"/>
</dbReference>
<keyword evidence="2" id="KW-1185">Reference proteome</keyword>
<reference evidence="1" key="1">
    <citation type="submission" date="2020-11" db="EMBL/GenBank/DDBJ databases">
        <authorList>
            <consortium name="DOE Joint Genome Institute"/>
            <person name="Ahrendt S."/>
            <person name="Riley R."/>
            <person name="Andreopoulos W."/>
            <person name="Labutti K."/>
            <person name="Pangilinan J."/>
            <person name="Ruiz-Duenas F.J."/>
            <person name="Barrasa J.M."/>
            <person name="Sanchez-Garcia M."/>
            <person name="Camarero S."/>
            <person name="Miyauchi S."/>
            <person name="Serrano A."/>
            <person name="Linde D."/>
            <person name="Babiker R."/>
            <person name="Drula E."/>
            <person name="Ayuso-Fernandez I."/>
            <person name="Pacheco R."/>
            <person name="Padilla G."/>
            <person name="Ferreira P."/>
            <person name="Barriuso J."/>
            <person name="Kellner H."/>
            <person name="Castanera R."/>
            <person name="Alfaro M."/>
            <person name="Ramirez L."/>
            <person name="Pisabarro A.G."/>
            <person name="Kuo A."/>
            <person name="Tritt A."/>
            <person name="Lipzen A."/>
            <person name="He G."/>
            <person name="Yan M."/>
            <person name="Ng V."/>
            <person name="Cullen D."/>
            <person name="Martin F."/>
            <person name="Rosso M.-N."/>
            <person name="Henrissat B."/>
            <person name="Hibbett D."/>
            <person name="Martinez A.T."/>
            <person name="Grigoriev I.V."/>
        </authorList>
    </citation>
    <scope>NUCLEOTIDE SEQUENCE</scope>
    <source>
        <strain evidence="1">CIRM-BRFM 674</strain>
    </source>
</reference>
<evidence type="ECO:0000313" key="1">
    <source>
        <dbReference type="EMBL" id="KAF9475972.1"/>
    </source>
</evidence>
<proteinExistence type="predicted"/>
<organism evidence="1 2">
    <name type="scientific">Pholiota conissans</name>
    <dbReference type="NCBI Taxonomy" id="109636"/>
    <lineage>
        <taxon>Eukaryota</taxon>
        <taxon>Fungi</taxon>
        <taxon>Dikarya</taxon>
        <taxon>Basidiomycota</taxon>
        <taxon>Agaricomycotina</taxon>
        <taxon>Agaricomycetes</taxon>
        <taxon>Agaricomycetidae</taxon>
        <taxon>Agaricales</taxon>
        <taxon>Agaricineae</taxon>
        <taxon>Strophariaceae</taxon>
        <taxon>Pholiota</taxon>
    </lineage>
</organism>
<evidence type="ECO:0000313" key="2">
    <source>
        <dbReference type="Proteomes" id="UP000807469"/>
    </source>
</evidence>
<feature type="non-terminal residue" evidence="1">
    <location>
        <position position="200"/>
    </location>
</feature>
<name>A0A9P6CRA4_9AGAR</name>
<dbReference type="AlphaFoldDB" id="A0A9P6CRA4"/>
<protein>
    <submittedName>
        <fullName evidence="1">Uncharacterized protein</fullName>
    </submittedName>
</protein>
<dbReference type="OrthoDB" id="10583908at2759"/>
<accession>A0A9P6CRA4</accession>
<comment type="caution">
    <text evidence="1">The sequence shown here is derived from an EMBL/GenBank/DDBJ whole genome shotgun (WGS) entry which is preliminary data.</text>
</comment>